<evidence type="ECO:0000313" key="4">
    <source>
        <dbReference type="RefSeq" id="XP_016708344.1"/>
    </source>
</evidence>
<dbReference type="GeneID" id="107922714"/>
<evidence type="ECO:0000313" key="6">
    <source>
        <dbReference type="RefSeq" id="XP_016708346.1"/>
    </source>
</evidence>
<evidence type="ECO:0000313" key="7">
    <source>
        <dbReference type="RefSeq" id="XP_016708348.1"/>
    </source>
</evidence>
<dbReference type="RefSeq" id="XP_016708349.1">
    <property type="nucleotide sequence ID" value="XM_016852860.1"/>
</dbReference>
<protein>
    <submittedName>
        <fullName evidence="2 3">Uncharacterized protein LOC107922714</fullName>
    </submittedName>
</protein>
<keyword evidence="1" id="KW-1185">Reference proteome</keyword>
<dbReference type="RefSeq" id="XP_016708345.1">
    <property type="nucleotide sequence ID" value="XM_016852856.1"/>
</dbReference>
<dbReference type="RefSeq" id="XP_016708344.1">
    <property type="nucleotide sequence ID" value="XM_016852855.1"/>
</dbReference>
<sequence length="118" mass="12709">MPRLSNTESPREENGPMGLIKSVVQSLPKSKPLAFGTQASSSILMLLPSPTLQLRPESSSPLAAHILFQVYDVQISVGFSAGVTSELFTVNWISSSSRRINFFSVSIPSSYHSSAAQP</sequence>
<proteinExistence type="predicted"/>
<evidence type="ECO:0000313" key="5">
    <source>
        <dbReference type="RefSeq" id="XP_016708345.1"/>
    </source>
</evidence>
<organism evidence="1 4">
    <name type="scientific">Gossypium hirsutum</name>
    <name type="common">Upland cotton</name>
    <name type="synonym">Gossypium mexicanum</name>
    <dbReference type="NCBI Taxonomy" id="3635"/>
    <lineage>
        <taxon>Eukaryota</taxon>
        <taxon>Viridiplantae</taxon>
        <taxon>Streptophyta</taxon>
        <taxon>Embryophyta</taxon>
        <taxon>Tracheophyta</taxon>
        <taxon>Spermatophyta</taxon>
        <taxon>Magnoliopsida</taxon>
        <taxon>eudicotyledons</taxon>
        <taxon>Gunneridae</taxon>
        <taxon>Pentapetalae</taxon>
        <taxon>rosids</taxon>
        <taxon>malvids</taxon>
        <taxon>Malvales</taxon>
        <taxon>Malvaceae</taxon>
        <taxon>Malvoideae</taxon>
        <taxon>Gossypium</taxon>
    </lineage>
</organism>
<evidence type="ECO:0000313" key="8">
    <source>
        <dbReference type="RefSeq" id="XP_016708349.1"/>
    </source>
</evidence>
<dbReference type="RefSeq" id="XP_016708346.1">
    <property type="nucleotide sequence ID" value="XM_016852857.1"/>
</dbReference>
<dbReference type="RefSeq" id="XP_016708342.1">
    <property type="nucleotide sequence ID" value="XM_016852853.1"/>
</dbReference>
<dbReference type="AlphaFoldDB" id="A0A1U8L5D8"/>
<dbReference type="RefSeq" id="XP_016708348.1">
    <property type="nucleotide sequence ID" value="XM_016852859.1"/>
</dbReference>
<reference evidence="1" key="1">
    <citation type="journal article" date="2020" name="Nat. Genet.">
        <title>Genomic diversifications of five Gossypium allopolyploid species and their impact on cotton improvement.</title>
        <authorList>
            <person name="Chen Z.J."/>
            <person name="Sreedasyam A."/>
            <person name="Ando A."/>
            <person name="Song Q."/>
            <person name="De Santiago L.M."/>
            <person name="Hulse-Kemp A.M."/>
            <person name="Ding M."/>
            <person name="Ye W."/>
            <person name="Kirkbride R.C."/>
            <person name="Jenkins J."/>
            <person name="Plott C."/>
            <person name="Lovell J."/>
            <person name="Lin Y.M."/>
            <person name="Vaughn R."/>
            <person name="Liu B."/>
            <person name="Simpson S."/>
            <person name="Scheffler B.E."/>
            <person name="Wen L."/>
            <person name="Saski C.A."/>
            <person name="Grover C.E."/>
            <person name="Hu G."/>
            <person name="Conover J.L."/>
            <person name="Carlson J.W."/>
            <person name="Shu S."/>
            <person name="Boston L.B."/>
            <person name="Williams M."/>
            <person name="Peterson D.G."/>
            <person name="McGee K."/>
            <person name="Jones D.C."/>
            <person name="Wendel J.F."/>
            <person name="Stelly D.M."/>
            <person name="Grimwood J."/>
            <person name="Schmutz J."/>
        </authorList>
    </citation>
    <scope>NUCLEOTIDE SEQUENCE [LARGE SCALE GENOMIC DNA]</scope>
    <source>
        <strain evidence="1">cv. TM-1</strain>
    </source>
</reference>
<evidence type="ECO:0000313" key="2">
    <source>
        <dbReference type="RefSeq" id="XP_016708342.1"/>
    </source>
</evidence>
<reference evidence="2 3" key="2">
    <citation type="submission" date="2025-04" db="UniProtKB">
        <authorList>
            <consortium name="RefSeq"/>
        </authorList>
    </citation>
    <scope>IDENTIFICATION</scope>
    <source>
        <tissue evidence="2 3">Leaf</tissue>
    </source>
</reference>
<name>A0A1U8L5D8_GOSHI</name>
<dbReference type="RefSeq" id="XP_016708343.1">
    <property type="nucleotide sequence ID" value="XM_016852854.1"/>
</dbReference>
<evidence type="ECO:0000313" key="1">
    <source>
        <dbReference type="Proteomes" id="UP000818029"/>
    </source>
</evidence>
<dbReference type="Proteomes" id="UP000818029">
    <property type="component" value="Chromosome A05"/>
</dbReference>
<evidence type="ECO:0000313" key="3">
    <source>
        <dbReference type="RefSeq" id="XP_016708343.1"/>
    </source>
</evidence>
<accession>A0A1U8L5D8</accession>
<dbReference type="KEGG" id="ghi:107922714"/>
<gene>
    <name evidence="2 3 4 5 6 7 8" type="primary">LOC107922714</name>
</gene>
<dbReference type="PaxDb" id="3635-A0A1U8L5D8"/>